<dbReference type="STRING" id="1122236.GCA_000378225_00818"/>
<keyword evidence="3" id="KW-0847">Vitamin C</keyword>
<sequence>MRMTSLPAISRPDDMLDTMIDALATQAYCVIDDFLPAELTLALRAIALERQQQGQMHQAGTSRSAITNPNLRGDQIAWLENDYPHPAIQQYLRLLQEVQQAANRHLMMGLDQFETHFAIYPAGSAGYATHIDQFRQYGEQPAPGARTLTSIIYLNDHWPEDAGGELRLYLDEHHEKPASTESHLDIAPVGGRLVLFLAARFWHEVRPANLPRVSVTGWFKTR</sequence>
<evidence type="ECO:0000256" key="5">
    <source>
        <dbReference type="ARBA" id="ARBA00023002"/>
    </source>
</evidence>
<evidence type="ECO:0000259" key="7">
    <source>
        <dbReference type="PROSITE" id="PS51471"/>
    </source>
</evidence>
<evidence type="ECO:0000313" key="8">
    <source>
        <dbReference type="EMBL" id="TXI38417.1"/>
    </source>
</evidence>
<dbReference type="AlphaFoldDB" id="A0A5C7WKV4"/>
<keyword evidence="6" id="KW-0408">Iron</keyword>
<dbReference type="PANTHER" id="PTHR12907:SF26">
    <property type="entry name" value="HIF PROLYL HYDROXYLASE, ISOFORM C"/>
    <property type="match status" value="1"/>
</dbReference>
<dbReference type="SMART" id="SM00702">
    <property type="entry name" value="P4Hc"/>
    <property type="match status" value="1"/>
</dbReference>
<dbReference type="InterPro" id="IPR005123">
    <property type="entry name" value="Oxoglu/Fe-dep_dioxygenase_dom"/>
</dbReference>
<dbReference type="Gene3D" id="2.60.120.620">
    <property type="entry name" value="q2cbj1_9rhob like domain"/>
    <property type="match status" value="1"/>
</dbReference>
<dbReference type="SUPFAM" id="SSF51197">
    <property type="entry name" value="Clavaminate synthase-like"/>
    <property type="match status" value="1"/>
</dbReference>
<keyword evidence="4" id="KW-0223">Dioxygenase</keyword>
<dbReference type="Pfam" id="PF13640">
    <property type="entry name" value="2OG-FeII_Oxy_3"/>
    <property type="match status" value="1"/>
</dbReference>
<dbReference type="GO" id="GO:0031418">
    <property type="term" value="F:L-ascorbic acid binding"/>
    <property type="evidence" value="ECO:0007669"/>
    <property type="project" value="UniProtKB-KW"/>
</dbReference>
<name>A0A5C7WKV4_METME</name>
<dbReference type="GO" id="GO:0071456">
    <property type="term" value="P:cellular response to hypoxia"/>
    <property type="evidence" value="ECO:0007669"/>
    <property type="project" value="TreeGrafter"/>
</dbReference>
<dbReference type="InterPro" id="IPR044862">
    <property type="entry name" value="Pro_4_hyd_alph_FE2OG_OXY"/>
</dbReference>
<dbReference type="GO" id="GO:0008198">
    <property type="term" value="F:ferrous iron binding"/>
    <property type="evidence" value="ECO:0007669"/>
    <property type="project" value="TreeGrafter"/>
</dbReference>
<comment type="caution">
    <text evidence="8">The sequence shown here is derived from an EMBL/GenBank/DDBJ whole genome shotgun (WGS) entry which is preliminary data.</text>
</comment>
<evidence type="ECO:0000256" key="2">
    <source>
        <dbReference type="ARBA" id="ARBA00022723"/>
    </source>
</evidence>
<evidence type="ECO:0000256" key="6">
    <source>
        <dbReference type="ARBA" id="ARBA00023004"/>
    </source>
</evidence>
<organism evidence="8 9">
    <name type="scientific">Methylophilus methylotrophus</name>
    <name type="common">Bacterium W3A1</name>
    <dbReference type="NCBI Taxonomy" id="17"/>
    <lineage>
        <taxon>Bacteria</taxon>
        <taxon>Pseudomonadati</taxon>
        <taxon>Pseudomonadota</taxon>
        <taxon>Betaproteobacteria</taxon>
        <taxon>Nitrosomonadales</taxon>
        <taxon>Methylophilaceae</taxon>
        <taxon>Methylophilus</taxon>
    </lineage>
</organism>
<gene>
    <name evidence="8" type="ORF">E6Q51_01150</name>
</gene>
<evidence type="ECO:0000313" key="9">
    <source>
        <dbReference type="Proteomes" id="UP000321374"/>
    </source>
</evidence>
<accession>A0A5C7WKV4</accession>
<dbReference type="PROSITE" id="PS51471">
    <property type="entry name" value="FE2OG_OXY"/>
    <property type="match status" value="1"/>
</dbReference>
<evidence type="ECO:0000256" key="1">
    <source>
        <dbReference type="ARBA" id="ARBA00001961"/>
    </source>
</evidence>
<keyword evidence="2" id="KW-0479">Metal-binding</keyword>
<dbReference type="InterPro" id="IPR006620">
    <property type="entry name" value="Pro_4_hyd_alph"/>
</dbReference>
<keyword evidence="5" id="KW-0560">Oxidoreductase</keyword>
<protein>
    <recommendedName>
        <fullName evidence="7">Fe2OG dioxygenase domain-containing protein</fullName>
    </recommendedName>
</protein>
<dbReference type="PANTHER" id="PTHR12907">
    <property type="entry name" value="EGL NINE HOMOLOG-RELATED"/>
    <property type="match status" value="1"/>
</dbReference>
<dbReference type="InterPro" id="IPR051559">
    <property type="entry name" value="HIF_prolyl_hydroxylases"/>
</dbReference>
<dbReference type="GO" id="GO:0031543">
    <property type="term" value="F:peptidyl-proline dioxygenase activity"/>
    <property type="evidence" value="ECO:0007669"/>
    <property type="project" value="TreeGrafter"/>
</dbReference>
<dbReference type="EMBL" id="SSGG01000021">
    <property type="protein sequence ID" value="TXI38417.1"/>
    <property type="molecule type" value="Genomic_DNA"/>
</dbReference>
<feature type="domain" description="Fe2OG dioxygenase" evidence="7">
    <location>
        <begin position="109"/>
        <end position="221"/>
    </location>
</feature>
<proteinExistence type="predicted"/>
<evidence type="ECO:0000256" key="3">
    <source>
        <dbReference type="ARBA" id="ARBA00022896"/>
    </source>
</evidence>
<reference evidence="8 9" key="1">
    <citation type="submission" date="2018-09" db="EMBL/GenBank/DDBJ databases">
        <title>Metagenome Assembled Genomes from an Advanced Water Purification Facility.</title>
        <authorList>
            <person name="Stamps B.W."/>
            <person name="Spear J.R."/>
        </authorList>
    </citation>
    <scope>NUCLEOTIDE SEQUENCE [LARGE SCALE GENOMIC DNA]</scope>
    <source>
        <strain evidence="8">Bin_42_2</strain>
    </source>
</reference>
<evidence type="ECO:0000256" key="4">
    <source>
        <dbReference type="ARBA" id="ARBA00022964"/>
    </source>
</evidence>
<dbReference type="Proteomes" id="UP000321374">
    <property type="component" value="Unassembled WGS sequence"/>
</dbReference>
<comment type="cofactor">
    <cofactor evidence="1">
        <name>L-ascorbate</name>
        <dbReference type="ChEBI" id="CHEBI:38290"/>
    </cofactor>
</comment>